<dbReference type="Gene3D" id="1.10.10.60">
    <property type="entry name" value="Homeodomain-like"/>
    <property type="match status" value="1"/>
</dbReference>
<dbReference type="Gene3D" id="1.10.357.10">
    <property type="entry name" value="Tetracycline Repressor, domain 2"/>
    <property type="match status" value="1"/>
</dbReference>
<protein>
    <submittedName>
        <fullName evidence="5">TetR/AcrR family transcriptional regulator</fullName>
    </submittedName>
</protein>
<evidence type="ECO:0000256" key="2">
    <source>
        <dbReference type="PROSITE-ProRule" id="PRU00335"/>
    </source>
</evidence>
<dbReference type="SUPFAM" id="SSF46689">
    <property type="entry name" value="Homeodomain-like"/>
    <property type="match status" value="1"/>
</dbReference>
<reference evidence="6" key="1">
    <citation type="journal article" date="2019" name="Int. J. Syst. Evol. Microbiol.">
        <title>The Global Catalogue of Microorganisms (GCM) 10K type strain sequencing project: providing services to taxonomists for standard genome sequencing and annotation.</title>
        <authorList>
            <consortium name="The Broad Institute Genomics Platform"/>
            <consortium name="The Broad Institute Genome Sequencing Center for Infectious Disease"/>
            <person name="Wu L."/>
            <person name="Ma J."/>
        </authorList>
    </citation>
    <scope>NUCLEOTIDE SEQUENCE [LARGE SCALE GENOMIC DNA]</scope>
    <source>
        <strain evidence="6">JCM 17986</strain>
    </source>
</reference>
<dbReference type="InterPro" id="IPR036271">
    <property type="entry name" value="Tet_transcr_reg_TetR-rel_C_sf"/>
</dbReference>
<comment type="caution">
    <text evidence="5">The sequence shown here is derived from an EMBL/GenBank/DDBJ whole genome shotgun (WGS) entry which is preliminary data.</text>
</comment>
<dbReference type="PANTHER" id="PTHR30055">
    <property type="entry name" value="HTH-TYPE TRANSCRIPTIONAL REGULATOR RUTR"/>
    <property type="match status" value="1"/>
</dbReference>
<dbReference type="SUPFAM" id="SSF48498">
    <property type="entry name" value="Tetracyclin repressor-like, C-terminal domain"/>
    <property type="match status" value="1"/>
</dbReference>
<feature type="region of interest" description="Disordered" evidence="3">
    <location>
        <begin position="1"/>
        <end position="35"/>
    </location>
</feature>
<organism evidence="5 6">
    <name type="scientific">Yinghuangia aomiensis</name>
    <dbReference type="NCBI Taxonomy" id="676205"/>
    <lineage>
        <taxon>Bacteria</taxon>
        <taxon>Bacillati</taxon>
        <taxon>Actinomycetota</taxon>
        <taxon>Actinomycetes</taxon>
        <taxon>Kitasatosporales</taxon>
        <taxon>Streptomycetaceae</taxon>
        <taxon>Yinghuangia</taxon>
    </lineage>
</organism>
<evidence type="ECO:0000313" key="6">
    <source>
        <dbReference type="Proteomes" id="UP001500466"/>
    </source>
</evidence>
<dbReference type="InterPro" id="IPR009057">
    <property type="entry name" value="Homeodomain-like_sf"/>
</dbReference>
<dbReference type="Pfam" id="PF00440">
    <property type="entry name" value="TetR_N"/>
    <property type="match status" value="1"/>
</dbReference>
<dbReference type="InterPro" id="IPR039536">
    <property type="entry name" value="TetR_C_Proteobacteria"/>
</dbReference>
<sequence length="239" mass="25243">MSRRDAPTADRPSRPAAEPTASGPDAKAPRPVTRGRVEKRQAILDAALVVFAREGYDRAGVDVIAAEAGVAKPTVYNHFGGKETLFREMVLSSAIRSRESSLAAIDALPVAPADLTAELLGLAHRLAVCFRDPRAWVLQRVLVTESAHFPDLLKEVVGDGTSRITEALAGRLALLGAAGRLDMPDPVRAAAHFFALTTGEVLTRSLNGARPTEAAELDAILAAGVDTFLRAFAADRCGG</sequence>
<evidence type="ECO:0000259" key="4">
    <source>
        <dbReference type="PROSITE" id="PS50977"/>
    </source>
</evidence>
<gene>
    <name evidence="5" type="ORF">GCM10023205_38460</name>
</gene>
<dbReference type="Pfam" id="PF14246">
    <property type="entry name" value="TetR_C_7"/>
    <property type="match status" value="1"/>
</dbReference>
<dbReference type="InterPro" id="IPR050109">
    <property type="entry name" value="HTH-type_TetR-like_transc_reg"/>
</dbReference>
<dbReference type="InterPro" id="IPR001647">
    <property type="entry name" value="HTH_TetR"/>
</dbReference>
<accession>A0ABP9HFC1</accession>
<name>A0ABP9HFC1_9ACTN</name>
<feature type="domain" description="HTH tetR-type" evidence="4">
    <location>
        <begin position="37"/>
        <end position="97"/>
    </location>
</feature>
<dbReference type="PROSITE" id="PS50977">
    <property type="entry name" value="HTH_TETR_2"/>
    <property type="match status" value="1"/>
</dbReference>
<keyword evidence="6" id="KW-1185">Reference proteome</keyword>
<evidence type="ECO:0000256" key="3">
    <source>
        <dbReference type="SAM" id="MobiDB-lite"/>
    </source>
</evidence>
<dbReference type="Proteomes" id="UP001500466">
    <property type="component" value="Unassembled WGS sequence"/>
</dbReference>
<keyword evidence="1 2" id="KW-0238">DNA-binding</keyword>
<proteinExistence type="predicted"/>
<dbReference type="RefSeq" id="WP_345676763.1">
    <property type="nucleotide sequence ID" value="NZ_BAABHS010000012.1"/>
</dbReference>
<evidence type="ECO:0000313" key="5">
    <source>
        <dbReference type="EMBL" id="GAA4969483.1"/>
    </source>
</evidence>
<dbReference type="PANTHER" id="PTHR30055:SF146">
    <property type="entry name" value="HTH-TYPE TRANSCRIPTIONAL DUAL REGULATOR CECR"/>
    <property type="match status" value="1"/>
</dbReference>
<dbReference type="EMBL" id="BAABHS010000012">
    <property type="protein sequence ID" value="GAA4969483.1"/>
    <property type="molecule type" value="Genomic_DNA"/>
</dbReference>
<feature type="DNA-binding region" description="H-T-H motif" evidence="2">
    <location>
        <begin position="60"/>
        <end position="79"/>
    </location>
</feature>
<evidence type="ECO:0000256" key="1">
    <source>
        <dbReference type="ARBA" id="ARBA00023125"/>
    </source>
</evidence>
<dbReference type="PRINTS" id="PR00455">
    <property type="entry name" value="HTHTETR"/>
</dbReference>
<feature type="compositionally biased region" description="Basic and acidic residues" evidence="3">
    <location>
        <begin position="1"/>
        <end position="13"/>
    </location>
</feature>